<evidence type="ECO:0000313" key="2">
    <source>
        <dbReference type="Proteomes" id="UP000451565"/>
    </source>
</evidence>
<dbReference type="InterPro" id="IPR016631">
    <property type="entry name" value="Regulatory_RpfE"/>
</dbReference>
<sequence>MKKLDILLPFSLPPKELARDLLAHLKLPALATLLSRAQSNRLQHFDEFAHTLPHEMWLARQFGIHTPTDSSPAIAHIAMRGINLPAQTGHWFVLHPAHIHIARDHLVLTDIRQVRLSEADALALFNSAKPLFEDAGKTLLYGDTNTWFMRADEWRTLRTSTPDATCGHNIDIWMPRSEDGSARAWRKLQNEVQMQWFENALNQERTALGQQVINSLWLWGGQTANDTADDIQSGTHTEKRYSHTYNLQGWPQCLTTRSPHYRTHCSAAELIADAPQQGLLLLNTLIAPTLTSEWSVWQQQLQTLETDWFTPLLQALENRQLDQLTLIMTDNTRMTEFNITRLSLKKFWVKPTLKKLSVEIVKGAIS</sequence>
<accession>A0A843YKN1</accession>
<gene>
    <name evidence="1" type="ORF">GEV47_04495</name>
</gene>
<name>A0A843YKN1_9BURK</name>
<proteinExistence type="predicted"/>
<dbReference type="Proteomes" id="UP000451565">
    <property type="component" value="Unassembled WGS sequence"/>
</dbReference>
<dbReference type="EMBL" id="WINI01000001">
    <property type="protein sequence ID" value="MQQ99944.1"/>
    <property type="molecule type" value="Genomic_DNA"/>
</dbReference>
<protein>
    <submittedName>
        <fullName evidence="1">Uncharacterized protein</fullName>
    </submittedName>
</protein>
<comment type="caution">
    <text evidence="1">The sequence shown here is derived from an EMBL/GenBank/DDBJ whole genome shotgun (WGS) entry which is preliminary data.</text>
</comment>
<dbReference type="PIRSF" id="PIRSF015283">
    <property type="entry name" value="Regulatory_RpfE"/>
    <property type="match status" value="1"/>
</dbReference>
<dbReference type="OrthoDB" id="5295974at2"/>
<evidence type="ECO:0000313" key="1">
    <source>
        <dbReference type="EMBL" id="MQQ99944.1"/>
    </source>
</evidence>
<dbReference type="AlphaFoldDB" id="A0A843YKN1"/>
<dbReference type="RefSeq" id="WP_153233474.1">
    <property type="nucleotide sequence ID" value="NZ_WINI01000001.1"/>
</dbReference>
<keyword evidence="2" id="KW-1185">Reference proteome</keyword>
<reference evidence="1 2" key="1">
    <citation type="submission" date="2019-10" db="EMBL/GenBank/DDBJ databases">
        <title>Glaciimonas soli sp. nov., a psychrophilic bacterium isolated from the forest soil of a high elevation mountain in Taiwan.</title>
        <authorList>
            <person name="Wang L.-T."/>
            <person name="Shieh W.Y."/>
        </authorList>
    </citation>
    <scope>NUCLEOTIDE SEQUENCE [LARGE SCALE GENOMIC DNA]</scope>
    <source>
        <strain evidence="1 2">GS1</strain>
    </source>
</reference>
<organism evidence="1 2">
    <name type="scientific">Glaciimonas soli</name>
    <dbReference type="NCBI Taxonomy" id="2590999"/>
    <lineage>
        <taxon>Bacteria</taxon>
        <taxon>Pseudomonadati</taxon>
        <taxon>Pseudomonadota</taxon>
        <taxon>Betaproteobacteria</taxon>
        <taxon>Burkholderiales</taxon>
        <taxon>Oxalobacteraceae</taxon>
        <taxon>Glaciimonas</taxon>
    </lineage>
</organism>